<accession>A0A6A6EEC4</accession>
<evidence type="ECO:0000313" key="1">
    <source>
        <dbReference type="EMBL" id="KAF2188958.1"/>
    </source>
</evidence>
<gene>
    <name evidence="1" type="ORF">K469DRAFT_73797</name>
</gene>
<dbReference type="EMBL" id="ML994622">
    <property type="protein sequence ID" value="KAF2188958.1"/>
    <property type="molecule type" value="Genomic_DNA"/>
</dbReference>
<dbReference type="Proteomes" id="UP000800200">
    <property type="component" value="Unassembled WGS sequence"/>
</dbReference>
<protein>
    <submittedName>
        <fullName evidence="1">Uncharacterized protein</fullName>
    </submittedName>
</protein>
<sequence length="75" mass="8611">MFDSVLELRSRFAGCVSGVLGNVLYQRLDLKCSIQALFKLKPKPFLHTTILLSCLPLFFFPPLSIKLQIIPQLFW</sequence>
<proteinExistence type="predicted"/>
<organism evidence="1 2">
    <name type="scientific">Zopfia rhizophila CBS 207.26</name>
    <dbReference type="NCBI Taxonomy" id="1314779"/>
    <lineage>
        <taxon>Eukaryota</taxon>
        <taxon>Fungi</taxon>
        <taxon>Dikarya</taxon>
        <taxon>Ascomycota</taxon>
        <taxon>Pezizomycotina</taxon>
        <taxon>Dothideomycetes</taxon>
        <taxon>Dothideomycetes incertae sedis</taxon>
        <taxon>Zopfiaceae</taxon>
        <taxon>Zopfia</taxon>
    </lineage>
</organism>
<evidence type="ECO:0000313" key="2">
    <source>
        <dbReference type="Proteomes" id="UP000800200"/>
    </source>
</evidence>
<dbReference type="AlphaFoldDB" id="A0A6A6EEC4"/>
<reference evidence="1" key="1">
    <citation type="journal article" date="2020" name="Stud. Mycol.">
        <title>101 Dothideomycetes genomes: a test case for predicting lifestyles and emergence of pathogens.</title>
        <authorList>
            <person name="Haridas S."/>
            <person name="Albert R."/>
            <person name="Binder M."/>
            <person name="Bloem J."/>
            <person name="Labutti K."/>
            <person name="Salamov A."/>
            <person name="Andreopoulos B."/>
            <person name="Baker S."/>
            <person name="Barry K."/>
            <person name="Bills G."/>
            <person name="Bluhm B."/>
            <person name="Cannon C."/>
            <person name="Castanera R."/>
            <person name="Culley D."/>
            <person name="Daum C."/>
            <person name="Ezra D."/>
            <person name="Gonzalez J."/>
            <person name="Henrissat B."/>
            <person name="Kuo A."/>
            <person name="Liang C."/>
            <person name="Lipzen A."/>
            <person name="Lutzoni F."/>
            <person name="Magnuson J."/>
            <person name="Mondo S."/>
            <person name="Nolan M."/>
            <person name="Ohm R."/>
            <person name="Pangilinan J."/>
            <person name="Park H.-J."/>
            <person name="Ramirez L."/>
            <person name="Alfaro M."/>
            <person name="Sun H."/>
            <person name="Tritt A."/>
            <person name="Yoshinaga Y."/>
            <person name="Zwiers L.-H."/>
            <person name="Turgeon B."/>
            <person name="Goodwin S."/>
            <person name="Spatafora J."/>
            <person name="Crous P."/>
            <person name="Grigoriev I."/>
        </authorList>
    </citation>
    <scope>NUCLEOTIDE SEQUENCE</scope>
    <source>
        <strain evidence="1">CBS 207.26</strain>
    </source>
</reference>
<keyword evidence="2" id="KW-1185">Reference proteome</keyword>
<name>A0A6A6EEC4_9PEZI</name>